<reference evidence="1 2" key="1">
    <citation type="submission" date="2020-10" db="EMBL/GenBank/DDBJ databases">
        <title>Identification of Nocardia species via Next-generation sequencing and recognition of intraspecies genetic diversity.</title>
        <authorList>
            <person name="Li P."/>
            <person name="Li P."/>
            <person name="Lu B."/>
        </authorList>
    </citation>
    <scope>NUCLEOTIDE SEQUENCE [LARGE SCALE GENOMIC DNA]</scope>
    <source>
        <strain evidence="1 2">BJ06-0157</strain>
    </source>
</reference>
<organism evidence="1 2">
    <name type="scientific">Nocardia amamiensis</name>
    <dbReference type="NCBI Taxonomy" id="404578"/>
    <lineage>
        <taxon>Bacteria</taxon>
        <taxon>Bacillati</taxon>
        <taxon>Actinomycetota</taxon>
        <taxon>Actinomycetes</taxon>
        <taxon>Mycobacteriales</taxon>
        <taxon>Nocardiaceae</taxon>
        <taxon>Nocardia</taxon>
    </lineage>
</organism>
<evidence type="ECO:0000313" key="2">
    <source>
        <dbReference type="Proteomes" id="UP000702209"/>
    </source>
</evidence>
<protein>
    <submittedName>
        <fullName evidence="1">IS21 family transposase</fullName>
    </submittedName>
</protein>
<gene>
    <name evidence="1" type="ORF">IU459_36565</name>
</gene>
<sequence length="86" mass="9818">MVDIVEILVHWHAGRSQSQIATSLGLDRKTVKKYVDPAIAAGLSPGGPQRSPAEWSELVRQWFPQIADTRVRQTTWPEIEQHREFI</sequence>
<comment type="caution">
    <text evidence="1">The sequence shown here is derived from an EMBL/GenBank/DDBJ whole genome shotgun (WGS) entry which is preliminary data.</text>
</comment>
<proteinExistence type="predicted"/>
<accession>A0ABS0D731</accession>
<evidence type="ECO:0000313" key="1">
    <source>
        <dbReference type="EMBL" id="MBF6302984.1"/>
    </source>
</evidence>
<dbReference type="Proteomes" id="UP000702209">
    <property type="component" value="Unassembled WGS sequence"/>
</dbReference>
<keyword evidence="2" id="KW-1185">Reference proteome</keyword>
<dbReference type="EMBL" id="JADLQX010000093">
    <property type="protein sequence ID" value="MBF6302984.1"/>
    <property type="molecule type" value="Genomic_DNA"/>
</dbReference>
<dbReference type="Gene3D" id="1.10.10.10">
    <property type="entry name" value="Winged helix-like DNA-binding domain superfamily/Winged helix DNA-binding domain"/>
    <property type="match status" value="1"/>
</dbReference>
<name>A0ABS0D731_9NOCA</name>
<feature type="non-terminal residue" evidence="1">
    <location>
        <position position="86"/>
    </location>
</feature>
<dbReference type="InterPro" id="IPR036388">
    <property type="entry name" value="WH-like_DNA-bd_sf"/>
</dbReference>